<accession>A0A9Q1LHZ6</accession>
<evidence type="ECO:0000313" key="2">
    <source>
        <dbReference type="EMBL" id="KAJ8535478.1"/>
    </source>
</evidence>
<proteinExistence type="predicted"/>
<feature type="compositionally biased region" description="Low complexity" evidence="1">
    <location>
        <begin position="23"/>
        <end position="34"/>
    </location>
</feature>
<feature type="region of interest" description="Disordered" evidence="1">
    <location>
        <begin position="1"/>
        <end position="63"/>
    </location>
</feature>
<dbReference type="AlphaFoldDB" id="A0A9Q1LHZ6"/>
<name>A0A9Q1LHZ6_9SOLA</name>
<gene>
    <name evidence="2" type="ORF">K7X08_023198</name>
</gene>
<reference evidence="3" key="1">
    <citation type="journal article" date="2023" name="Proc. Natl. Acad. Sci. U.S.A.">
        <title>Genomic and structural basis for evolution of tropane alkaloid biosynthesis.</title>
        <authorList>
            <person name="Wanga Y.-J."/>
            <person name="Taina T."/>
            <person name="Yua J.-Y."/>
            <person name="Lia J."/>
            <person name="Xua B."/>
            <person name="Chenc J."/>
            <person name="D'Auriad J.C."/>
            <person name="Huanga J.-P."/>
            <person name="Huanga S.-X."/>
        </authorList>
    </citation>
    <scope>NUCLEOTIDE SEQUENCE [LARGE SCALE GENOMIC DNA]</scope>
    <source>
        <strain evidence="3">cv. KIB-2019</strain>
    </source>
</reference>
<dbReference type="Proteomes" id="UP001152561">
    <property type="component" value="Unassembled WGS sequence"/>
</dbReference>
<comment type="caution">
    <text evidence="2">The sequence shown here is derived from an EMBL/GenBank/DDBJ whole genome shotgun (WGS) entry which is preliminary data.</text>
</comment>
<keyword evidence="3" id="KW-1185">Reference proteome</keyword>
<feature type="compositionally biased region" description="Polar residues" evidence="1">
    <location>
        <begin position="47"/>
        <end position="62"/>
    </location>
</feature>
<evidence type="ECO:0000256" key="1">
    <source>
        <dbReference type="SAM" id="MobiDB-lite"/>
    </source>
</evidence>
<dbReference type="EMBL" id="JAJAGQ010000018">
    <property type="protein sequence ID" value="KAJ8535478.1"/>
    <property type="molecule type" value="Genomic_DNA"/>
</dbReference>
<organism evidence="2 3">
    <name type="scientific">Anisodus acutangulus</name>
    <dbReference type="NCBI Taxonomy" id="402998"/>
    <lineage>
        <taxon>Eukaryota</taxon>
        <taxon>Viridiplantae</taxon>
        <taxon>Streptophyta</taxon>
        <taxon>Embryophyta</taxon>
        <taxon>Tracheophyta</taxon>
        <taxon>Spermatophyta</taxon>
        <taxon>Magnoliopsida</taxon>
        <taxon>eudicotyledons</taxon>
        <taxon>Gunneridae</taxon>
        <taxon>Pentapetalae</taxon>
        <taxon>asterids</taxon>
        <taxon>lamiids</taxon>
        <taxon>Solanales</taxon>
        <taxon>Solanaceae</taxon>
        <taxon>Solanoideae</taxon>
        <taxon>Hyoscyameae</taxon>
        <taxon>Anisodus</taxon>
    </lineage>
</organism>
<protein>
    <submittedName>
        <fullName evidence="2">Uncharacterized protein</fullName>
    </submittedName>
</protein>
<sequence length="226" mass="25522">MHLKKIASRTSGKIDGRGVRVDLSTSSYLPSTSYVGDEDDDDFESPAPTNNCQQESTRITRSQTKKVDKLVKNIKTRSKKCDRPEKAKVSLKLVDEDEDDSAKVKKKVENVAEGSSFAITKEERISTRCKFKERKSLLKVVPGAERELWIKLNGCVLSFGIGEFDENVIFRMLLYSRQYLVVRVGNNVPRILNWQMTDSPTYAGLTNGVIMPSLDKMKYCNICPSN</sequence>
<evidence type="ECO:0000313" key="3">
    <source>
        <dbReference type="Proteomes" id="UP001152561"/>
    </source>
</evidence>